<feature type="non-terminal residue" evidence="2">
    <location>
        <position position="1"/>
    </location>
</feature>
<accession>A0AB37XLU6</accession>
<dbReference type="Gene3D" id="3.40.50.1980">
    <property type="entry name" value="Nitrogenase molybdenum iron protein domain"/>
    <property type="match status" value="1"/>
</dbReference>
<dbReference type="GO" id="GO:0004399">
    <property type="term" value="F:histidinol dehydrogenase activity"/>
    <property type="evidence" value="ECO:0007669"/>
    <property type="project" value="TreeGrafter"/>
</dbReference>
<dbReference type="EMBL" id="RQTF01000673">
    <property type="protein sequence ID" value="RZI00393.1"/>
    <property type="molecule type" value="Genomic_DNA"/>
</dbReference>
<dbReference type="GO" id="GO:0005829">
    <property type="term" value="C:cytosol"/>
    <property type="evidence" value="ECO:0007669"/>
    <property type="project" value="TreeGrafter"/>
</dbReference>
<feature type="non-terminal residue" evidence="2">
    <location>
        <position position="73"/>
    </location>
</feature>
<gene>
    <name evidence="2" type="ORF">EIH03_16985</name>
</gene>
<dbReference type="SUPFAM" id="SSF53720">
    <property type="entry name" value="ALDH-like"/>
    <property type="match status" value="1"/>
</dbReference>
<evidence type="ECO:0000313" key="2">
    <source>
        <dbReference type="EMBL" id="RZI00393.1"/>
    </source>
</evidence>
<dbReference type="InterPro" id="IPR016161">
    <property type="entry name" value="Ald_DH/histidinol_DH"/>
</dbReference>
<dbReference type="GO" id="GO:0000105">
    <property type="term" value="P:L-histidine biosynthetic process"/>
    <property type="evidence" value="ECO:0007669"/>
    <property type="project" value="TreeGrafter"/>
</dbReference>
<dbReference type="Pfam" id="PF00815">
    <property type="entry name" value="Histidinol_dh"/>
    <property type="match status" value="1"/>
</dbReference>
<organism evidence="2 3">
    <name type="scientific">Staphylococcus aureus</name>
    <dbReference type="NCBI Taxonomy" id="1280"/>
    <lineage>
        <taxon>Bacteria</taxon>
        <taxon>Bacillati</taxon>
        <taxon>Bacillota</taxon>
        <taxon>Bacilli</taxon>
        <taxon>Bacillales</taxon>
        <taxon>Staphylococcaceae</taxon>
        <taxon>Staphylococcus</taxon>
    </lineage>
</organism>
<dbReference type="GO" id="GO:0051287">
    <property type="term" value="F:NAD binding"/>
    <property type="evidence" value="ECO:0007669"/>
    <property type="project" value="InterPro"/>
</dbReference>
<protein>
    <submittedName>
        <fullName evidence="2">Histidinol dehydrogenase</fullName>
    </submittedName>
</protein>
<evidence type="ECO:0000256" key="1">
    <source>
        <dbReference type="ARBA" id="ARBA00023002"/>
    </source>
</evidence>
<dbReference type="GO" id="GO:0046872">
    <property type="term" value="F:metal ion binding"/>
    <property type="evidence" value="ECO:0007669"/>
    <property type="project" value="InterPro"/>
</dbReference>
<dbReference type="PANTHER" id="PTHR21256">
    <property type="entry name" value="HISTIDINOL DEHYDROGENASE HDH"/>
    <property type="match status" value="1"/>
</dbReference>
<reference evidence="2 3" key="1">
    <citation type="submission" date="2018-11" db="EMBL/GenBank/DDBJ databases">
        <title>Genomic profiling of Staphylococcus species from a Poultry farm system in KwaZulu-Natal, South Africa.</title>
        <authorList>
            <person name="Amoako D.G."/>
            <person name="Somboro A.M."/>
            <person name="Abia A.L.K."/>
            <person name="Bester L.A."/>
            <person name="Essack S.Y."/>
        </authorList>
    </citation>
    <scope>NUCLEOTIDE SEQUENCE [LARGE SCALE GENOMIC DNA]</scope>
    <source>
        <strain evidence="2 3">SA12</strain>
    </source>
</reference>
<proteinExistence type="predicted"/>
<name>A0AB37XLU6_STAAU</name>
<dbReference type="AlphaFoldDB" id="A0AB37XLU6"/>
<dbReference type="PANTHER" id="PTHR21256:SF2">
    <property type="entry name" value="HISTIDINE BIOSYNTHESIS TRIFUNCTIONAL PROTEIN"/>
    <property type="match status" value="1"/>
</dbReference>
<keyword evidence="1" id="KW-0560">Oxidoreductase</keyword>
<dbReference type="InterPro" id="IPR012131">
    <property type="entry name" value="Hstdl_DH"/>
</dbReference>
<dbReference type="Proteomes" id="UP000294017">
    <property type="component" value="Unassembled WGS sequence"/>
</dbReference>
<evidence type="ECO:0000313" key="3">
    <source>
        <dbReference type="Proteomes" id="UP000294017"/>
    </source>
</evidence>
<sequence>NLDGTLRRAFSESIRRRRQVCQEAEVETSSQPVEVAGGARVSQRIVPVGRVGLYVPGGFAPLASSVIMNVVPA</sequence>
<comment type="caution">
    <text evidence="2">The sequence shown here is derived from an EMBL/GenBank/DDBJ whole genome shotgun (WGS) entry which is preliminary data.</text>
</comment>